<protein>
    <submittedName>
        <fullName evidence="2">Uncharacterized protein</fullName>
    </submittedName>
</protein>
<organism evidence="2 3">
    <name type="scientific">Batillaria attramentaria</name>
    <dbReference type="NCBI Taxonomy" id="370345"/>
    <lineage>
        <taxon>Eukaryota</taxon>
        <taxon>Metazoa</taxon>
        <taxon>Spiralia</taxon>
        <taxon>Lophotrochozoa</taxon>
        <taxon>Mollusca</taxon>
        <taxon>Gastropoda</taxon>
        <taxon>Caenogastropoda</taxon>
        <taxon>Sorbeoconcha</taxon>
        <taxon>Cerithioidea</taxon>
        <taxon>Batillariidae</taxon>
        <taxon>Batillaria</taxon>
    </lineage>
</organism>
<reference evidence="2 3" key="1">
    <citation type="journal article" date="2023" name="Sci. Data">
        <title>Genome assembly of the Korean intertidal mud-creeper Batillaria attramentaria.</title>
        <authorList>
            <person name="Patra A.K."/>
            <person name="Ho P.T."/>
            <person name="Jun S."/>
            <person name="Lee S.J."/>
            <person name="Kim Y."/>
            <person name="Won Y.J."/>
        </authorList>
    </citation>
    <scope>NUCLEOTIDE SEQUENCE [LARGE SCALE GENOMIC DNA]</scope>
    <source>
        <strain evidence="2">Wonlab-2016</strain>
    </source>
</reference>
<feature type="region of interest" description="Disordered" evidence="1">
    <location>
        <begin position="71"/>
        <end position="92"/>
    </location>
</feature>
<name>A0ABD0K259_9CAEN</name>
<dbReference type="AlphaFoldDB" id="A0ABD0K259"/>
<keyword evidence="3" id="KW-1185">Reference proteome</keyword>
<proteinExistence type="predicted"/>
<dbReference type="Proteomes" id="UP001519460">
    <property type="component" value="Unassembled WGS sequence"/>
</dbReference>
<sequence>MTVWVQANERQLRARTLDRVPFHVFWRRFFTSLKNITSEDIRGNGCNNADAAVLCTCCCCSFDHQMQRQQEGDTEYSRSAKVEPERPQQNGEFEEYRCDYFRQTRVDQRPTTLSVKELRAYIAPSGHPGSIMLPCRTQFPLTKK</sequence>
<feature type="compositionally biased region" description="Basic and acidic residues" evidence="1">
    <location>
        <begin position="75"/>
        <end position="86"/>
    </location>
</feature>
<evidence type="ECO:0000313" key="3">
    <source>
        <dbReference type="Proteomes" id="UP001519460"/>
    </source>
</evidence>
<gene>
    <name evidence="2" type="ORF">BaRGS_00027854</name>
</gene>
<accession>A0ABD0K259</accession>
<dbReference type="EMBL" id="JACVVK020000271">
    <property type="protein sequence ID" value="KAK7480943.1"/>
    <property type="molecule type" value="Genomic_DNA"/>
</dbReference>
<evidence type="ECO:0000256" key="1">
    <source>
        <dbReference type="SAM" id="MobiDB-lite"/>
    </source>
</evidence>
<evidence type="ECO:0000313" key="2">
    <source>
        <dbReference type="EMBL" id="KAK7480943.1"/>
    </source>
</evidence>
<comment type="caution">
    <text evidence="2">The sequence shown here is derived from an EMBL/GenBank/DDBJ whole genome shotgun (WGS) entry which is preliminary data.</text>
</comment>